<evidence type="ECO:0000259" key="3">
    <source>
        <dbReference type="Pfam" id="PF07687"/>
    </source>
</evidence>
<dbReference type="PANTHER" id="PTHR11014:SF63">
    <property type="entry name" value="METALLOPEPTIDASE, PUTATIVE (AFU_ORTHOLOGUE AFUA_6G09600)-RELATED"/>
    <property type="match status" value="1"/>
</dbReference>
<dbReference type="Gene3D" id="3.30.70.360">
    <property type="match status" value="1"/>
</dbReference>
<reference evidence="4 5" key="1">
    <citation type="submission" date="2011-08" db="EMBL/GenBank/DDBJ databases">
        <title>The Genome Sequence of Clostridium orbiscindens 1_3_50AFAA.</title>
        <authorList>
            <consortium name="The Broad Institute Genome Sequencing Platform"/>
            <person name="Earl A."/>
            <person name="Ward D."/>
            <person name="Feldgarden M."/>
            <person name="Gevers D."/>
            <person name="Daigneault M."/>
            <person name="Strauss J."/>
            <person name="Allen-Vercoe E."/>
            <person name="Young S.K."/>
            <person name="Zeng Q."/>
            <person name="Gargeya S."/>
            <person name="Fitzgerald M."/>
            <person name="Haas B."/>
            <person name="Abouelleil A."/>
            <person name="Alvarado L."/>
            <person name="Arachchi H.M."/>
            <person name="Berlin A."/>
            <person name="Brown A."/>
            <person name="Chapman S.B."/>
            <person name="Chen Z."/>
            <person name="Dunbar C."/>
            <person name="Freedman E."/>
            <person name="Gearin G."/>
            <person name="Gellesch M."/>
            <person name="Goldberg J."/>
            <person name="Griggs A."/>
            <person name="Gujja S."/>
            <person name="Heiman D."/>
            <person name="Howarth C."/>
            <person name="Larson L."/>
            <person name="Lui A."/>
            <person name="MacDonald P.J.P."/>
            <person name="Montmayeur A."/>
            <person name="Murphy C."/>
            <person name="Neiman D."/>
            <person name="Pearson M."/>
            <person name="Priest M."/>
            <person name="Roberts A."/>
            <person name="Saif S."/>
            <person name="Shea T."/>
            <person name="Shenoy N."/>
            <person name="Sisk P."/>
            <person name="Stolte C."/>
            <person name="Sykes S."/>
            <person name="Wortman J."/>
            <person name="Nusbaum C."/>
            <person name="Birren B."/>
        </authorList>
    </citation>
    <scope>NUCLEOTIDE SEQUENCE [LARGE SCALE GENOMIC DNA]</scope>
    <source>
        <strain evidence="4 5">1_3_50AFAA</strain>
    </source>
</reference>
<feature type="binding site" evidence="2">
    <location>
        <position position="162"/>
    </location>
    <ligand>
        <name>Mn(2+)</name>
        <dbReference type="ChEBI" id="CHEBI:29035"/>
        <label>2</label>
    </ligand>
</feature>
<dbReference type="AlphaFoldDB" id="A0A096BAT1"/>
<evidence type="ECO:0000256" key="2">
    <source>
        <dbReference type="PIRSR" id="PIRSR005962-1"/>
    </source>
</evidence>
<keyword evidence="2" id="KW-0464">Manganese</keyword>
<dbReference type="InterPro" id="IPR017439">
    <property type="entry name" value="Amidohydrolase"/>
</dbReference>
<dbReference type="eggNOG" id="COG1473">
    <property type="taxonomic scope" value="Bacteria"/>
</dbReference>
<proteinExistence type="predicted"/>
<evidence type="ECO:0000256" key="1">
    <source>
        <dbReference type="ARBA" id="ARBA00022801"/>
    </source>
</evidence>
<dbReference type="SUPFAM" id="SSF55031">
    <property type="entry name" value="Bacterial exopeptidase dimerisation domain"/>
    <property type="match status" value="1"/>
</dbReference>
<dbReference type="InterPro" id="IPR036264">
    <property type="entry name" value="Bact_exopeptidase_dim_dom"/>
</dbReference>
<sequence>MNELREQVCAEKEYMISLRRDFHRHPELSLQERRTAGVIEQELERFEISHTRIGATGVLGILRGTQSGSGVVALRADIDALPIQETNDVEYRSQTDGIMHACGHDAHTASLLGAAKVLSQNRDRFGGELRFLFQPAEETGKGAPDFINAGALDGAERILGLHSAPDLPLGTIGLTPGLNNAAVDHFRILVHGKAAHVSTPQLGADALYAASQIVVAIQGLVARRSSPVEPVLLGVGKFAAGTTYNAVAEYAELEGTTRTISQETRLQVREWIDQTAEQIAAISGAEARVIWSDITSALINDPQVSREAAEVAKGLGDHIQVVTNRPLSLGGDNFAEYQRFVPGCYAYIGTANTDLPSTLNSLHNGNFDLDENALVLGAGLYVGYALWWLGRQEKP</sequence>
<keyword evidence="5" id="KW-1185">Reference proteome</keyword>
<accession>A0A096BAT1</accession>
<dbReference type="PANTHER" id="PTHR11014">
    <property type="entry name" value="PEPTIDASE M20 FAMILY MEMBER"/>
    <property type="match status" value="1"/>
</dbReference>
<dbReference type="GO" id="GO:0050118">
    <property type="term" value="F:N-acetyldiaminopimelate deacetylase activity"/>
    <property type="evidence" value="ECO:0007669"/>
    <property type="project" value="UniProtKB-ARBA"/>
</dbReference>
<evidence type="ECO:0000313" key="5">
    <source>
        <dbReference type="Proteomes" id="UP000029585"/>
    </source>
</evidence>
<feature type="binding site" evidence="2">
    <location>
        <position position="363"/>
    </location>
    <ligand>
        <name>Mn(2+)</name>
        <dbReference type="ChEBI" id="CHEBI:29035"/>
        <label>2</label>
    </ligand>
</feature>
<keyword evidence="2" id="KW-0479">Metal-binding</keyword>
<name>A0A096BAT1_FLAPL</name>
<dbReference type="Pfam" id="PF07687">
    <property type="entry name" value="M20_dimer"/>
    <property type="match status" value="1"/>
</dbReference>
<dbReference type="PIRSF" id="PIRSF005962">
    <property type="entry name" value="Pept_M20D_amidohydro"/>
    <property type="match status" value="1"/>
</dbReference>
<evidence type="ECO:0000313" key="4">
    <source>
        <dbReference type="EMBL" id="KGF56185.1"/>
    </source>
</evidence>
<organism evidence="4 5">
    <name type="scientific">Flavonifractor plautii 1_3_50AFAA</name>
    <dbReference type="NCBI Taxonomy" id="742738"/>
    <lineage>
        <taxon>Bacteria</taxon>
        <taxon>Bacillati</taxon>
        <taxon>Bacillota</taxon>
        <taxon>Clostridia</taxon>
        <taxon>Eubacteriales</taxon>
        <taxon>Oscillospiraceae</taxon>
        <taxon>Flavonifractor</taxon>
    </lineage>
</organism>
<feature type="binding site" evidence="2">
    <location>
        <position position="104"/>
    </location>
    <ligand>
        <name>Mn(2+)</name>
        <dbReference type="ChEBI" id="CHEBI:29035"/>
        <label>2</label>
    </ligand>
</feature>
<dbReference type="GO" id="GO:0046872">
    <property type="term" value="F:metal ion binding"/>
    <property type="evidence" value="ECO:0007669"/>
    <property type="project" value="UniProtKB-KW"/>
</dbReference>
<comment type="cofactor">
    <cofactor evidence="2">
        <name>Mn(2+)</name>
        <dbReference type="ChEBI" id="CHEBI:29035"/>
    </cofactor>
    <text evidence="2">The Mn(2+) ion enhances activity.</text>
</comment>
<dbReference type="SUPFAM" id="SSF53187">
    <property type="entry name" value="Zn-dependent exopeptidases"/>
    <property type="match status" value="1"/>
</dbReference>
<dbReference type="GO" id="GO:0019877">
    <property type="term" value="P:diaminopimelate biosynthetic process"/>
    <property type="evidence" value="ECO:0007669"/>
    <property type="project" value="UniProtKB-ARBA"/>
</dbReference>
<dbReference type="Proteomes" id="UP000029585">
    <property type="component" value="Unassembled WGS sequence"/>
</dbReference>
<dbReference type="NCBIfam" id="TIGR01891">
    <property type="entry name" value="amidohydrolases"/>
    <property type="match status" value="1"/>
</dbReference>
<dbReference type="Gene3D" id="3.40.630.10">
    <property type="entry name" value="Zn peptidases"/>
    <property type="match status" value="1"/>
</dbReference>
<dbReference type="Pfam" id="PF01546">
    <property type="entry name" value="Peptidase_M20"/>
    <property type="match status" value="1"/>
</dbReference>
<dbReference type="HOGENOM" id="CLU_023257_1_1_9"/>
<dbReference type="PATRIC" id="fig|742738.3.peg.1277"/>
<dbReference type="FunFam" id="3.30.70.360:FF:000001">
    <property type="entry name" value="N-acetyldiaminopimelate deacetylase"/>
    <property type="match status" value="1"/>
</dbReference>
<feature type="domain" description="Peptidase M20 dimerisation" evidence="3">
    <location>
        <begin position="186"/>
        <end position="280"/>
    </location>
</feature>
<dbReference type="InterPro" id="IPR011650">
    <property type="entry name" value="Peptidase_M20_dimer"/>
</dbReference>
<keyword evidence="1" id="KW-0378">Hydrolase</keyword>
<feature type="binding site" evidence="2">
    <location>
        <position position="138"/>
    </location>
    <ligand>
        <name>Mn(2+)</name>
        <dbReference type="ChEBI" id="CHEBI:29035"/>
        <label>2</label>
    </ligand>
</feature>
<dbReference type="EMBL" id="ADLO01000046">
    <property type="protein sequence ID" value="KGF56185.1"/>
    <property type="molecule type" value="Genomic_DNA"/>
</dbReference>
<feature type="binding site" evidence="2">
    <location>
        <position position="102"/>
    </location>
    <ligand>
        <name>Mn(2+)</name>
        <dbReference type="ChEBI" id="CHEBI:29035"/>
        <label>2</label>
    </ligand>
</feature>
<dbReference type="InterPro" id="IPR002933">
    <property type="entry name" value="Peptidase_M20"/>
</dbReference>
<comment type="caution">
    <text evidence="4">The sequence shown here is derived from an EMBL/GenBank/DDBJ whole genome shotgun (WGS) entry which is preliminary data.</text>
</comment>
<gene>
    <name evidence="4" type="ORF">HMPREF9460_01232</name>
</gene>
<protein>
    <recommendedName>
        <fullName evidence="3">Peptidase M20 dimerisation domain-containing protein</fullName>
    </recommendedName>
</protein>
<dbReference type="RefSeq" id="WP_227127182.1">
    <property type="nucleotide sequence ID" value="NZ_KN174162.1"/>
</dbReference>